<dbReference type="AlphaFoldDB" id="A0AAV0WSR6"/>
<comment type="caution">
    <text evidence="2">The sequence shown here is derived from an EMBL/GenBank/DDBJ whole genome shotgun (WGS) entry which is preliminary data.</text>
</comment>
<protein>
    <submittedName>
        <fullName evidence="2">Uncharacterized protein</fullName>
    </submittedName>
</protein>
<evidence type="ECO:0000256" key="1">
    <source>
        <dbReference type="SAM" id="MobiDB-lite"/>
    </source>
</evidence>
<organism evidence="2 3">
    <name type="scientific">Macrosiphum euphorbiae</name>
    <name type="common">potato aphid</name>
    <dbReference type="NCBI Taxonomy" id="13131"/>
    <lineage>
        <taxon>Eukaryota</taxon>
        <taxon>Metazoa</taxon>
        <taxon>Ecdysozoa</taxon>
        <taxon>Arthropoda</taxon>
        <taxon>Hexapoda</taxon>
        <taxon>Insecta</taxon>
        <taxon>Pterygota</taxon>
        <taxon>Neoptera</taxon>
        <taxon>Paraneoptera</taxon>
        <taxon>Hemiptera</taxon>
        <taxon>Sternorrhyncha</taxon>
        <taxon>Aphidomorpha</taxon>
        <taxon>Aphidoidea</taxon>
        <taxon>Aphididae</taxon>
        <taxon>Macrosiphini</taxon>
        <taxon>Macrosiphum</taxon>
    </lineage>
</organism>
<feature type="compositionally biased region" description="Polar residues" evidence="1">
    <location>
        <begin position="1"/>
        <end position="17"/>
    </location>
</feature>
<gene>
    <name evidence="2" type="ORF">MEUPH1_LOCUS14350</name>
</gene>
<evidence type="ECO:0000313" key="2">
    <source>
        <dbReference type="EMBL" id="CAI6358882.1"/>
    </source>
</evidence>
<reference evidence="2 3" key="1">
    <citation type="submission" date="2023-01" db="EMBL/GenBank/DDBJ databases">
        <authorList>
            <person name="Whitehead M."/>
        </authorList>
    </citation>
    <scope>NUCLEOTIDE SEQUENCE [LARGE SCALE GENOMIC DNA]</scope>
</reference>
<accession>A0AAV0WSR6</accession>
<dbReference type="Proteomes" id="UP001160148">
    <property type="component" value="Unassembled WGS sequence"/>
</dbReference>
<feature type="compositionally biased region" description="Basic residues" evidence="1">
    <location>
        <begin position="22"/>
        <end position="35"/>
    </location>
</feature>
<proteinExistence type="predicted"/>
<name>A0AAV0WSR6_9HEMI</name>
<sequence length="72" mass="7836">MSTVLQQPPSGGAPQSSLLPHLHPHGHHGHHLHHRPTAELQAAAHNPDVLLALLARNKALEGKSRYCGIRLR</sequence>
<feature type="region of interest" description="Disordered" evidence="1">
    <location>
        <begin position="1"/>
        <end position="43"/>
    </location>
</feature>
<evidence type="ECO:0000313" key="3">
    <source>
        <dbReference type="Proteomes" id="UP001160148"/>
    </source>
</evidence>
<dbReference type="EMBL" id="CARXXK010000002">
    <property type="protein sequence ID" value="CAI6358882.1"/>
    <property type="molecule type" value="Genomic_DNA"/>
</dbReference>
<keyword evidence="3" id="KW-1185">Reference proteome</keyword>